<dbReference type="STRING" id="694573.A0A194V6B4"/>
<name>A0A194V6B4_CYTMA</name>
<protein>
    <submittedName>
        <fullName evidence="1">Uncharacterized protein</fullName>
    </submittedName>
</protein>
<proteinExistence type="predicted"/>
<keyword evidence="2" id="KW-1185">Reference proteome</keyword>
<sequence>MRLYSRDWAPLLDRQGYHVTFEALLVFLRETRKYVNPTSSSLEETSYNPFDWPLGDDAGETSNRFTSWPEGPQLLTRVFAMWQMDSSLLSQSPMSIITNANFRECTSSRAPAIMSALGVTEWYSHKLNRTGFARQGQMVFGVYELEFMQEAARKFGGAFFHTRPRPVSRLRRRHLITRSGVGSMLPFLGRRDWSARIMASRTIDSEGSNLLDVVDHESVAGWEICTSGAVKVSSAGILASSENQSEGLSIEALFEWDEDLDGMSSTDDFCEKLKELAGDGIVYAVSLYEDHNFQYGNLLYSPQTTVFGKRYLLKMGAYRLNYRLNGYDEKLRMPPSTVVNWVVL</sequence>
<dbReference type="AlphaFoldDB" id="A0A194V6B4"/>
<evidence type="ECO:0000313" key="2">
    <source>
        <dbReference type="Proteomes" id="UP000078576"/>
    </source>
</evidence>
<gene>
    <name evidence="1" type="ORF">VP1G_06658</name>
</gene>
<dbReference type="EMBL" id="KN714729">
    <property type="protein sequence ID" value="KUI59376.1"/>
    <property type="molecule type" value="Genomic_DNA"/>
</dbReference>
<dbReference type="OrthoDB" id="2157530at2759"/>
<accession>A0A194V6B4</accession>
<organism evidence="1 2">
    <name type="scientific">Cytospora mali</name>
    <name type="common">Apple Valsa canker fungus</name>
    <name type="synonym">Valsa mali</name>
    <dbReference type="NCBI Taxonomy" id="578113"/>
    <lineage>
        <taxon>Eukaryota</taxon>
        <taxon>Fungi</taxon>
        <taxon>Dikarya</taxon>
        <taxon>Ascomycota</taxon>
        <taxon>Pezizomycotina</taxon>
        <taxon>Sordariomycetes</taxon>
        <taxon>Sordariomycetidae</taxon>
        <taxon>Diaporthales</taxon>
        <taxon>Cytosporaceae</taxon>
        <taxon>Cytospora</taxon>
    </lineage>
</organism>
<evidence type="ECO:0000313" key="1">
    <source>
        <dbReference type="EMBL" id="KUI59376.1"/>
    </source>
</evidence>
<reference evidence="2" key="1">
    <citation type="submission" date="2014-12" db="EMBL/GenBank/DDBJ databases">
        <title>Genome Sequence of Valsa Canker Pathogens Uncovers a Specific Adaption of Colonization on Woody Bark.</title>
        <authorList>
            <person name="Yin Z."/>
            <person name="Liu H."/>
            <person name="Gao X."/>
            <person name="Li Z."/>
            <person name="Song N."/>
            <person name="Ke X."/>
            <person name="Dai Q."/>
            <person name="Wu Y."/>
            <person name="Sun Y."/>
            <person name="Xu J.-R."/>
            <person name="Kang Z.K."/>
            <person name="Wang L."/>
            <person name="Huang L."/>
        </authorList>
    </citation>
    <scope>NUCLEOTIDE SEQUENCE [LARGE SCALE GENOMIC DNA]</scope>
    <source>
        <strain evidence="2">SXYL134</strain>
    </source>
</reference>
<dbReference type="Proteomes" id="UP000078576">
    <property type="component" value="Unassembled WGS sequence"/>
</dbReference>